<organism evidence="4 5">
    <name type="scientific">Phycicoccus duodecadis</name>
    <dbReference type="NCBI Taxonomy" id="173053"/>
    <lineage>
        <taxon>Bacteria</taxon>
        <taxon>Bacillati</taxon>
        <taxon>Actinomycetota</taxon>
        <taxon>Actinomycetes</taxon>
        <taxon>Micrococcales</taxon>
        <taxon>Intrasporangiaceae</taxon>
        <taxon>Phycicoccus</taxon>
    </lineage>
</organism>
<dbReference type="InterPro" id="IPR004482">
    <property type="entry name" value="Mg_chelat-rel"/>
</dbReference>
<keyword evidence="2" id="KW-0812">Transmembrane</keyword>
<comment type="similarity">
    <text evidence="1">Belongs to the Mg-chelatase subunits D/I family. ComM subfamily.</text>
</comment>
<dbReference type="Pfam" id="PF13335">
    <property type="entry name" value="Mg_chelatase_C"/>
    <property type="match status" value="1"/>
</dbReference>
<dbReference type="InterPro" id="IPR045006">
    <property type="entry name" value="CHLI-like"/>
</dbReference>
<dbReference type="Pfam" id="PF01078">
    <property type="entry name" value="Mg_chelatase"/>
    <property type="match status" value="1"/>
</dbReference>
<dbReference type="GO" id="GO:0005524">
    <property type="term" value="F:ATP binding"/>
    <property type="evidence" value="ECO:0007669"/>
    <property type="project" value="InterPro"/>
</dbReference>
<dbReference type="InterPro" id="IPR027417">
    <property type="entry name" value="P-loop_NTPase"/>
</dbReference>
<keyword evidence="2" id="KW-0472">Membrane</keyword>
<feature type="domain" description="AAA+ ATPase" evidence="3">
    <location>
        <begin position="218"/>
        <end position="402"/>
    </location>
</feature>
<evidence type="ECO:0000313" key="4">
    <source>
        <dbReference type="EMBL" id="PKW25861.1"/>
    </source>
</evidence>
<dbReference type="InterPro" id="IPR020568">
    <property type="entry name" value="Ribosomal_Su5_D2-typ_SF"/>
</dbReference>
<evidence type="ECO:0000256" key="1">
    <source>
        <dbReference type="ARBA" id="ARBA00006354"/>
    </source>
</evidence>
<evidence type="ECO:0000256" key="2">
    <source>
        <dbReference type="SAM" id="Phobius"/>
    </source>
</evidence>
<dbReference type="InterPro" id="IPR003593">
    <property type="entry name" value="AAA+_ATPase"/>
</dbReference>
<dbReference type="SUPFAM" id="SSF52540">
    <property type="entry name" value="P-loop containing nucleoside triphosphate hydrolases"/>
    <property type="match status" value="1"/>
</dbReference>
<gene>
    <name evidence="4" type="ORF">ATL31_0663</name>
</gene>
<dbReference type="Gene3D" id="3.30.230.10">
    <property type="match status" value="1"/>
</dbReference>
<dbReference type="RefSeq" id="WP_101394520.1">
    <property type="nucleotide sequence ID" value="NZ_PJNE01000001.1"/>
</dbReference>
<proteinExistence type="inferred from homology"/>
<dbReference type="EMBL" id="PJNE01000001">
    <property type="protein sequence ID" value="PKW25861.1"/>
    <property type="molecule type" value="Genomic_DNA"/>
</dbReference>
<dbReference type="PRINTS" id="PR00830">
    <property type="entry name" value="ENDOLAPTASE"/>
</dbReference>
<dbReference type="OrthoDB" id="9813147at2"/>
<keyword evidence="5" id="KW-1185">Reference proteome</keyword>
<dbReference type="Proteomes" id="UP000233781">
    <property type="component" value="Unassembled WGS sequence"/>
</dbReference>
<evidence type="ECO:0000313" key="5">
    <source>
        <dbReference type="Proteomes" id="UP000233781"/>
    </source>
</evidence>
<keyword evidence="2" id="KW-1133">Transmembrane helix</keyword>
<dbReference type="InterPro" id="IPR014721">
    <property type="entry name" value="Ribsml_uS5_D2-typ_fold_subgr"/>
</dbReference>
<dbReference type="SMART" id="SM00382">
    <property type="entry name" value="AAA"/>
    <property type="match status" value="1"/>
</dbReference>
<dbReference type="Gene3D" id="3.40.50.300">
    <property type="entry name" value="P-loop containing nucleotide triphosphate hydrolases"/>
    <property type="match status" value="1"/>
</dbReference>
<evidence type="ECO:0000259" key="3">
    <source>
        <dbReference type="SMART" id="SM00382"/>
    </source>
</evidence>
<feature type="transmembrane region" description="Helical" evidence="2">
    <location>
        <begin position="85"/>
        <end position="107"/>
    </location>
</feature>
<accession>A0A2N3YG80</accession>
<dbReference type="Pfam" id="PF13541">
    <property type="entry name" value="ChlI"/>
    <property type="match status" value="1"/>
</dbReference>
<dbReference type="NCBIfam" id="TIGR00368">
    <property type="entry name" value="YifB family Mg chelatase-like AAA ATPase"/>
    <property type="match status" value="1"/>
</dbReference>
<dbReference type="InterPro" id="IPR000523">
    <property type="entry name" value="Mg_chelatse_chII-like_cat_dom"/>
</dbReference>
<protein>
    <submittedName>
        <fullName evidence="4">Magnesium chelatase family protein</fullName>
    </submittedName>
</protein>
<dbReference type="InterPro" id="IPR025158">
    <property type="entry name" value="Mg_chelat-rel_C"/>
</dbReference>
<sequence length="515" mass="53007">MTLGLGRTRSVALTGLDGTLVDVEAHIAQGLPAFIVGGLPDTACSQAGDRIRAAAAQTGTPVPPHRVTVNLSPASIPKRGSGFDLAIAVAVLSAAGVVSAAVAGPVVHLGELALDGRLRGVRGVLPAVLEAARHGVRHVVVPLENVAEAQLVEAVTVHGAGTLGDVVRWYREAATAGVALPVAAPARPADVVAAGGVDLADVVGQPEARVALELAASGGHHLLMAGPPGVGKTMLAERLVTILPPLERDEALEVHAVRSLVAPVGEVAALDLTPPFVAPHHSTSSAALVGGGSGVVLPGAVSRAHRGVLFLDEAPEFKGAVLQGLRQPLESGEVVIARARQVVRYPARFLLVLAANPCPCGMAFGKGLECRCSSRELRAYAARLSGPLMDRVDLQVQVPPVRRAAFSDEAGEASAAVAARVLAARAVQQERWAGGGWALNGLVPGYVLRRAPYRLPREATGVIDRALDTGRLTLRGYDRVLRVAWSAADLGGRTVPSRDDVALGLSLRRGEQAAA</sequence>
<reference evidence="4 5" key="1">
    <citation type="submission" date="2017-12" db="EMBL/GenBank/DDBJ databases">
        <title>Sequencing the genomes of 1000 Actinobacteria strains.</title>
        <authorList>
            <person name="Klenk H.-P."/>
        </authorList>
    </citation>
    <scope>NUCLEOTIDE SEQUENCE [LARGE SCALE GENOMIC DNA]</scope>
    <source>
        <strain evidence="4 5">DSM 12806</strain>
    </source>
</reference>
<comment type="caution">
    <text evidence="4">The sequence shown here is derived from an EMBL/GenBank/DDBJ whole genome shotgun (WGS) entry which is preliminary data.</text>
</comment>
<dbReference type="CDD" id="cd00009">
    <property type="entry name" value="AAA"/>
    <property type="match status" value="1"/>
</dbReference>
<dbReference type="AlphaFoldDB" id="A0A2N3YG80"/>
<dbReference type="PANTHER" id="PTHR32039">
    <property type="entry name" value="MAGNESIUM-CHELATASE SUBUNIT CHLI"/>
    <property type="match status" value="1"/>
</dbReference>
<dbReference type="SUPFAM" id="SSF54211">
    <property type="entry name" value="Ribosomal protein S5 domain 2-like"/>
    <property type="match status" value="1"/>
</dbReference>
<dbReference type="PANTHER" id="PTHR32039:SF7">
    <property type="entry name" value="COMPETENCE PROTEIN COMM"/>
    <property type="match status" value="1"/>
</dbReference>
<name>A0A2N3YG80_9MICO</name>